<dbReference type="Proteomes" id="UP000824089">
    <property type="component" value="Unassembled WGS sequence"/>
</dbReference>
<dbReference type="NCBIfam" id="NF010635">
    <property type="entry name" value="PRK14032.1"/>
    <property type="match status" value="1"/>
</dbReference>
<accession>A0A9D1I8R0</accession>
<evidence type="ECO:0000256" key="6">
    <source>
        <dbReference type="PIRSR" id="PIRSR001369-1"/>
    </source>
</evidence>
<dbReference type="InterPro" id="IPR036969">
    <property type="entry name" value="Citrate_synthase_sf"/>
</dbReference>
<dbReference type="PANTHER" id="PTHR11739:SF4">
    <property type="entry name" value="CITRATE SYNTHASE, PEROXISOMAL"/>
    <property type="match status" value="1"/>
</dbReference>
<dbReference type="Gene3D" id="1.10.580.10">
    <property type="entry name" value="Citrate Synthase, domain 1"/>
    <property type="match status" value="1"/>
</dbReference>
<dbReference type="SUPFAM" id="SSF48256">
    <property type="entry name" value="Citrate synthase"/>
    <property type="match status" value="1"/>
</dbReference>
<feature type="active site" evidence="6">
    <location>
        <position position="336"/>
    </location>
</feature>
<dbReference type="InterPro" id="IPR016142">
    <property type="entry name" value="Citrate_synth-like_lrg_a-sub"/>
</dbReference>
<reference evidence="7" key="2">
    <citation type="journal article" date="2021" name="PeerJ">
        <title>Extensive microbial diversity within the chicken gut microbiome revealed by metagenomics and culture.</title>
        <authorList>
            <person name="Gilroy R."/>
            <person name="Ravi A."/>
            <person name="Getino M."/>
            <person name="Pursley I."/>
            <person name="Horton D.L."/>
            <person name="Alikhan N.F."/>
            <person name="Baker D."/>
            <person name="Gharbi K."/>
            <person name="Hall N."/>
            <person name="Watson M."/>
            <person name="Adriaenssens E.M."/>
            <person name="Foster-Nyarko E."/>
            <person name="Jarju S."/>
            <person name="Secka A."/>
            <person name="Antonio M."/>
            <person name="Oren A."/>
            <person name="Chaudhuri R.R."/>
            <person name="La Ragione R."/>
            <person name="Hildebrand F."/>
            <person name="Pallen M.J."/>
        </authorList>
    </citation>
    <scope>NUCLEOTIDE SEQUENCE</scope>
    <source>
        <strain evidence="7">CHK195-4489</strain>
    </source>
</reference>
<comment type="similarity">
    <text evidence="2 5">Belongs to the citrate synthase family.</text>
</comment>
<protein>
    <recommendedName>
        <fullName evidence="5">Citrate synthase</fullName>
    </recommendedName>
</protein>
<dbReference type="EMBL" id="DVMM01000112">
    <property type="protein sequence ID" value="HIU29742.1"/>
    <property type="molecule type" value="Genomic_DNA"/>
</dbReference>
<evidence type="ECO:0000256" key="5">
    <source>
        <dbReference type="PIRNR" id="PIRNR001369"/>
    </source>
</evidence>
<gene>
    <name evidence="7" type="ORF">IAD50_05535</name>
</gene>
<dbReference type="GO" id="GO:0036440">
    <property type="term" value="F:citrate synthase activity"/>
    <property type="evidence" value="ECO:0007669"/>
    <property type="project" value="UniProtKB-EC"/>
</dbReference>
<evidence type="ECO:0000256" key="2">
    <source>
        <dbReference type="ARBA" id="ARBA00010566"/>
    </source>
</evidence>
<dbReference type="InterPro" id="IPR024176">
    <property type="entry name" value="Citrate_synthase_bac-typ"/>
</dbReference>
<name>A0A9D1I8R0_9CLOT</name>
<dbReference type="PANTHER" id="PTHR11739">
    <property type="entry name" value="CITRATE SYNTHASE"/>
    <property type="match status" value="1"/>
</dbReference>
<dbReference type="InterPro" id="IPR002020">
    <property type="entry name" value="Citrate_synthase"/>
</dbReference>
<proteinExistence type="inferred from homology"/>
<dbReference type="PIRSF" id="PIRSF001369">
    <property type="entry name" value="Citrate_synth"/>
    <property type="match status" value="1"/>
</dbReference>
<comment type="catalytic activity">
    <reaction evidence="4">
        <text>oxaloacetate + acetyl-CoA + H2O = citrate + CoA + H(+)</text>
        <dbReference type="Rhea" id="RHEA:16845"/>
        <dbReference type="ChEBI" id="CHEBI:15377"/>
        <dbReference type="ChEBI" id="CHEBI:15378"/>
        <dbReference type="ChEBI" id="CHEBI:16452"/>
        <dbReference type="ChEBI" id="CHEBI:16947"/>
        <dbReference type="ChEBI" id="CHEBI:57287"/>
        <dbReference type="ChEBI" id="CHEBI:57288"/>
        <dbReference type="EC" id="2.3.3.16"/>
    </reaction>
</comment>
<dbReference type="GO" id="GO:0006099">
    <property type="term" value="P:tricarboxylic acid cycle"/>
    <property type="evidence" value="ECO:0007669"/>
    <property type="project" value="InterPro"/>
</dbReference>
<evidence type="ECO:0000313" key="8">
    <source>
        <dbReference type="Proteomes" id="UP000824089"/>
    </source>
</evidence>
<evidence type="ECO:0000256" key="3">
    <source>
        <dbReference type="ARBA" id="ARBA00022679"/>
    </source>
</evidence>
<dbReference type="Gene3D" id="1.10.230.10">
    <property type="entry name" value="Cytochrome P450-Terp, domain 2"/>
    <property type="match status" value="1"/>
</dbReference>
<dbReference type="PRINTS" id="PR00143">
    <property type="entry name" value="CITRTSNTHASE"/>
</dbReference>
<dbReference type="GO" id="GO:0005829">
    <property type="term" value="C:cytosol"/>
    <property type="evidence" value="ECO:0007669"/>
    <property type="project" value="TreeGrafter"/>
</dbReference>
<sequence>MYHQYSDSIFAHYEDFIRDMSETAVASDSFDPALYQKYNVKRGLRNADSTGVLVGLTSIGDVRAYIMEENEKVPIDGKLLYRGISIEHLVDGFEKDRRFGFEETAYLLITGKLPDDRQLEEFKSLLDECRKLPDGFAEDMIMKAPSNNIMNKLARCALASYSYDSNPDDISYENVLRQCIRLIGQMPTMTAYAYQARNHYYYDKSLYIHNPQKGLSTSENLLQMIRPDSRYTKLEAEILDLALVLHAEHGGGNNSSFTVHVVTSTGTDTYSAIAAAIGALKGPKHGGANLKVMDMMEDIKAHVGDKRDKGRIKDYLIRLLNKEAYDGSGLIYGIGHAVYTKSDPRAKLLKRKAEELAAALGGEWEEEFNFYKTVEELAPSAFEEYKNSSKVMCANVDFYSGLVYSMLNIPKELFTPIFAISRIAGWSAHRLEELAVSNRIIRPAYKNVGRKQPYVDLSDRRE</sequence>
<evidence type="ECO:0000256" key="4">
    <source>
        <dbReference type="ARBA" id="ARBA00049288"/>
    </source>
</evidence>
<dbReference type="GO" id="GO:0005975">
    <property type="term" value="P:carbohydrate metabolic process"/>
    <property type="evidence" value="ECO:0007669"/>
    <property type="project" value="TreeGrafter"/>
</dbReference>
<comment type="pathway">
    <text evidence="1">Carbohydrate metabolism; tricarboxylic acid cycle.</text>
</comment>
<evidence type="ECO:0000313" key="7">
    <source>
        <dbReference type="EMBL" id="HIU29742.1"/>
    </source>
</evidence>
<dbReference type="CDD" id="cd06113">
    <property type="entry name" value="citrate_synt_like_1_2"/>
    <property type="match status" value="1"/>
</dbReference>
<dbReference type="Pfam" id="PF00285">
    <property type="entry name" value="Citrate_synt"/>
    <property type="match status" value="1"/>
</dbReference>
<keyword evidence="3 5" id="KW-0808">Transferase</keyword>
<reference evidence="7" key="1">
    <citation type="submission" date="2020-10" db="EMBL/GenBank/DDBJ databases">
        <authorList>
            <person name="Gilroy R."/>
        </authorList>
    </citation>
    <scope>NUCLEOTIDE SEQUENCE</scope>
    <source>
        <strain evidence="7">CHK195-4489</strain>
    </source>
</reference>
<organism evidence="7 8">
    <name type="scientific">Candidatus Egerieisoma faecipullorum</name>
    <dbReference type="NCBI Taxonomy" id="2840963"/>
    <lineage>
        <taxon>Bacteria</taxon>
        <taxon>Bacillati</taxon>
        <taxon>Bacillota</taxon>
        <taxon>Clostridia</taxon>
        <taxon>Eubacteriales</taxon>
        <taxon>Clostridiaceae</taxon>
        <taxon>Clostridiaceae incertae sedis</taxon>
        <taxon>Candidatus Egerieisoma</taxon>
    </lineage>
</organism>
<feature type="active site" evidence="6">
    <location>
        <position position="397"/>
    </location>
</feature>
<evidence type="ECO:0000256" key="1">
    <source>
        <dbReference type="ARBA" id="ARBA00005163"/>
    </source>
</evidence>
<dbReference type="InterPro" id="IPR016143">
    <property type="entry name" value="Citrate_synth-like_sm_a-sub"/>
</dbReference>
<dbReference type="AlphaFoldDB" id="A0A9D1I8R0"/>
<comment type="caution">
    <text evidence="7">The sequence shown here is derived from an EMBL/GenBank/DDBJ whole genome shotgun (WGS) entry which is preliminary data.</text>
</comment>